<feature type="active site" description="Charge relay system" evidence="8 9">
    <location>
        <position position="566"/>
    </location>
</feature>
<dbReference type="InterPro" id="IPR015500">
    <property type="entry name" value="Peptidase_S8_subtilisin-rel"/>
</dbReference>
<dbReference type="InterPro" id="IPR034197">
    <property type="entry name" value="Peptidases_S8_3"/>
</dbReference>
<feature type="domain" description="Inhibitor I9" evidence="13">
    <location>
        <begin position="58"/>
        <end position="131"/>
    </location>
</feature>
<protein>
    <submittedName>
        <fullName evidence="15">Subtilisin-like protease</fullName>
    </submittedName>
</protein>
<comment type="subcellular location">
    <subcellularLocation>
        <location evidence="1">Secreted</location>
    </subcellularLocation>
</comment>
<evidence type="ECO:0000256" key="2">
    <source>
        <dbReference type="ARBA" id="ARBA00011073"/>
    </source>
</evidence>
<dbReference type="InterPro" id="IPR023827">
    <property type="entry name" value="Peptidase_S8_Asp-AS"/>
</dbReference>
<feature type="domain" description="PA" evidence="12">
    <location>
        <begin position="407"/>
        <end position="480"/>
    </location>
</feature>
<evidence type="ECO:0000256" key="3">
    <source>
        <dbReference type="ARBA" id="ARBA00022670"/>
    </source>
</evidence>
<dbReference type="GO" id="GO:0004252">
    <property type="term" value="F:serine-type endopeptidase activity"/>
    <property type="evidence" value="ECO:0007669"/>
    <property type="project" value="UniProtKB-UniRule"/>
</dbReference>
<dbReference type="InterPro" id="IPR036852">
    <property type="entry name" value="Peptidase_S8/S53_dom_sf"/>
</dbReference>
<dbReference type="GO" id="GO:0005576">
    <property type="term" value="C:extracellular region"/>
    <property type="evidence" value="ECO:0007669"/>
    <property type="project" value="UniProtKB-SubCell"/>
</dbReference>
<keyword evidence="16" id="KW-1185">Reference proteome</keyword>
<dbReference type="CDD" id="cd02120">
    <property type="entry name" value="PA_subtilisin_like"/>
    <property type="match status" value="1"/>
</dbReference>
<dbReference type="FunFam" id="3.50.30.30:FF:000005">
    <property type="entry name" value="subtilisin-like protease SBT1.5"/>
    <property type="match status" value="1"/>
</dbReference>
<dbReference type="GO" id="GO:0006508">
    <property type="term" value="P:proteolysis"/>
    <property type="evidence" value="ECO:0007669"/>
    <property type="project" value="UniProtKB-KW"/>
</dbReference>
<evidence type="ECO:0000313" key="16">
    <source>
        <dbReference type="Proteomes" id="UP000623129"/>
    </source>
</evidence>
<dbReference type="CDD" id="cd04852">
    <property type="entry name" value="Peptidases_S8_3"/>
    <property type="match status" value="1"/>
</dbReference>
<feature type="domain" description="Peptidase S8/S53" evidence="11">
    <location>
        <begin position="159"/>
        <end position="605"/>
    </location>
</feature>
<dbReference type="InterPro" id="IPR041469">
    <property type="entry name" value="Subtilisin-like_FN3"/>
</dbReference>
<dbReference type="Pfam" id="PF17766">
    <property type="entry name" value="fn3_6"/>
    <property type="match status" value="1"/>
</dbReference>
<name>A0A833QC10_9POAL</name>
<dbReference type="PROSITE" id="PS00138">
    <property type="entry name" value="SUBTILASE_SER"/>
    <property type="match status" value="1"/>
</dbReference>
<dbReference type="Gene3D" id="3.50.30.30">
    <property type="match status" value="1"/>
</dbReference>
<evidence type="ECO:0000313" key="15">
    <source>
        <dbReference type="EMBL" id="KAF3324145.1"/>
    </source>
</evidence>
<sequence>MLEKHRSHYKFPPLISFISCTRPRHPPHDQHISIFSYIYSPRHYFAILTFASSISSNTYIIYVNPSHKPATYHTHTAWHGALLQSLSIDPSRHLLYSYSSVSAFAASLLPHHVPLLASHESTLHIHPDTFIPLLTTHSPTFLGLPPYTSSTNSNYPSIDVTVGVLDTGVWPEHPSFGDADLPAIPSRWRGMCESGPDFPSSVCNRKLVGARSFSRGFQAAGGNISVVSPRDLNGHGTHTASTAAGSPVANASLFGYASGIARGMAPGARVAVYKVCWTQGCYGSDILAGINGAIEDGVDVLSMSLGGGAFPFWRDPVAIGAFSAISHGIFVACSAGNSGPTASSLTNTAPWIATVGAGTLDRDFPANVQLGNGKQYTGISLYNGEWDGKQMLSIVYNKGVQVGSNSSKLCLPGTLDPAQVKGKVVLCERGMNARVEKGQVVKVAGGAGMILINLAVNGEELVADSHLLPAINVGAKSGDMIRDYVLSDKNPTVEMSFGGTVLGVRPSPVVAAFSSRGPSTLVPELLKPDMIGPGLNILAGWTGSVGPSELAEDERRSDFNIISGTSMSCPHISGLAALIRVAHPDWSPSAIKSALMTTAYTVDNTGSPLHDSASGTQLATPWSYGSGHVDPVKAQSPGLIYNTTTEDYIAFLCTLGYTVQQIQVITSSASLICSHKLSTPGNLNYPSFSVVFGQKSRQVVKYQREVTNVGLAGSVYNVKVTGPASVSVSVKPQKLVFRQVGQKLRFTVTFKSKQVGSRSDAEFGWLTWSNEQHQVQSPIAYTWNY</sequence>
<evidence type="ECO:0000259" key="14">
    <source>
        <dbReference type="Pfam" id="PF17766"/>
    </source>
</evidence>
<evidence type="ECO:0000256" key="10">
    <source>
        <dbReference type="RuleBase" id="RU003355"/>
    </source>
</evidence>
<keyword evidence="4" id="KW-0732">Signal</keyword>
<dbReference type="InterPro" id="IPR045051">
    <property type="entry name" value="SBT"/>
</dbReference>
<evidence type="ECO:0000259" key="12">
    <source>
        <dbReference type="Pfam" id="PF02225"/>
    </source>
</evidence>
<gene>
    <name evidence="15" type="ORF">FCM35_KLT11612</name>
</gene>
<accession>A0A833QC10</accession>
<dbReference type="Gene3D" id="3.30.70.80">
    <property type="entry name" value="Peptidase S8 propeptide/proteinase inhibitor I9"/>
    <property type="match status" value="1"/>
</dbReference>
<proteinExistence type="inferred from homology"/>
<reference evidence="15" key="1">
    <citation type="submission" date="2020-01" db="EMBL/GenBank/DDBJ databases">
        <title>Genome sequence of Kobresia littledalei, the first chromosome-level genome in the family Cyperaceae.</title>
        <authorList>
            <person name="Qu G."/>
        </authorList>
    </citation>
    <scope>NUCLEOTIDE SEQUENCE</scope>
    <source>
        <strain evidence="15">C.B.Clarke</strain>
        <tissue evidence="15">Leaf</tissue>
    </source>
</reference>
<dbReference type="PROSITE" id="PS00136">
    <property type="entry name" value="SUBTILASE_ASP"/>
    <property type="match status" value="1"/>
</dbReference>
<feature type="active site" description="Charge relay system" evidence="8 9">
    <location>
        <position position="235"/>
    </location>
</feature>
<feature type="domain" description="Subtilisin-like protease fibronectin type-III" evidence="14">
    <location>
        <begin position="682"/>
        <end position="780"/>
    </location>
</feature>
<dbReference type="Pfam" id="PF05922">
    <property type="entry name" value="Inhibitor_I9"/>
    <property type="match status" value="1"/>
</dbReference>
<dbReference type="PANTHER" id="PTHR10795">
    <property type="entry name" value="PROPROTEIN CONVERTASE SUBTILISIN/KEXIN"/>
    <property type="match status" value="1"/>
</dbReference>
<dbReference type="Gene3D" id="3.40.50.200">
    <property type="entry name" value="Peptidase S8/S53 domain"/>
    <property type="match status" value="1"/>
</dbReference>
<evidence type="ECO:0000256" key="4">
    <source>
        <dbReference type="ARBA" id="ARBA00022729"/>
    </source>
</evidence>
<organism evidence="15 16">
    <name type="scientific">Carex littledalei</name>
    <dbReference type="NCBI Taxonomy" id="544730"/>
    <lineage>
        <taxon>Eukaryota</taxon>
        <taxon>Viridiplantae</taxon>
        <taxon>Streptophyta</taxon>
        <taxon>Embryophyta</taxon>
        <taxon>Tracheophyta</taxon>
        <taxon>Spermatophyta</taxon>
        <taxon>Magnoliopsida</taxon>
        <taxon>Liliopsida</taxon>
        <taxon>Poales</taxon>
        <taxon>Cyperaceae</taxon>
        <taxon>Cyperoideae</taxon>
        <taxon>Cariceae</taxon>
        <taxon>Carex</taxon>
        <taxon>Carex subgen. Euthyceras</taxon>
    </lineage>
</organism>
<evidence type="ECO:0000256" key="9">
    <source>
        <dbReference type="PROSITE-ProRule" id="PRU01240"/>
    </source>
</evidence>
<keyword evidence="7" id="KW-0325">Glycoprotein</keyword>
<dbReference type="FunFam" id="2.60.40.2310:FF:000001">
    <property type="entry name" value="Subtilisin-like protease SBT1.5"/>
    <property type="match status" value="1"/>
</dbReference>
<evidence type="ECO:0000256" key="8">
    <source>
        <dbReference type="PIRSR" id="PIRSR615500-1"/>
    </source>
</evidence>
<keyword evidence="3 9" id="KW-0645">Protease</keyword>
<evidence type="ECO:0000259" key="13">
    <source>
        <dbReference type="Pfam" id="PF05922"/>
    </source>
</evidence>
<dbReference type="PROSITE" id="PS51892">
    <property type="entry name" value="SUBTILASE"/>
    <property type="match status" value="1"/>
</dbReference>
<dbReference type="InterPro" id="IPR023828">
    <property type="entry name" value="Peptidase_S8_Ser-AS"/>
</dbReference>
<comment type="similarity">
    <text evidence="2 9 10">Belongs to the peptidase S8 family.</text>
</comment>
<evidence type="ECO:0000256" key="6">
    <source>
        <dbReference type="ARBA" id="ARBA00022825"/>
    </source>
</evidence>
<dbReference type="Pfam" id="PF02225">
    <property type="entry name" value="PA"/>
    <property type="match status" value="1"/>
</dbReference>
<dbReference type="AlphaFoldDB" id="A0A833QC10"/>
<evidence type="ECO:0000256" key="1">
    <source>
        <dbReference type="ARBA" id="ARBA00004613"/>
    </source>
</evidence>
<dbReference type="SUPFAM" id="SSF52743">
    <property type="entry name" value="Subtilisin-like"/>
    <property type="match status" value="1"/>
</dbReference>
<dbReference type="InterPro" id="IPR010259">
    <property type="entry name" value="S8pro/Inhibitor_I9"/>
</dbReference>
<evidence type="ECO:0000256" key="7">
    <source>
        <dbReference type="ARBA" id="ARBA00023180"/>
    </source>
</evidence>
<dbReference type="FunFam" id="3.40.50.200:FF:000006">
    <property type="entry name" value="Subtilisin-like protease SBT1.5"/>
    <property type="match status" value="1"/>
</dbReference>
<evidence type="ECO:0000259" key="11">
    <source>
        <dbReference type="Pfam" id="PF00082"/>
    </source>
</evidence>
<dbReference type="InterPro" id="IPR037045">
    <property type="entry name" value="S8pro/Inhibitor_I9_sf"/>
</dbReference>
<keyword evidence="5 9" id="KW-0378">Hydrolase</keyword>
<keyword evidence="6 9" id="KW-0720">Serine protease</keyword>
<dbReference type="PRINTS" id="PR00723">
    <property type="entry name" value="SUBTILISIN"/>
</dbReference>
<dbReference type="EMBL" id="SWLB01000022">
    <property type="protein sequence ID" value="KAF3324145.1"/>
    <property type="molecule type" value="Genomic_DNA"/>
</dbReference>
<dbReference type="Gene3D" id="2.60.40.2310">
    <property type="match status" value="1"/>
</dbReference>
<evidence type="ECO:0000256" key="5">
    <source>
        <dbReference type="ARBA" id="ARBA00022801"/>
    </source>
</evidence>
<dbReference type="Proteomes" id="UP000623129">
    <property type="component" value="Unassembled WGS sequence"/>
</dbReference>
<comment type="caution">
    <text evidence="15">The sequence shown here is derived from an EMBL/GenBank/DDBJ whole genome shotgun (WGS) entry which is preliminary data.</text>
</comment>
<feature type="active site" description="Charge relay system" evidence="8 9">
    <location>
        <position position="166"/>
    </location>
</feature>
<dbReference type="Pfam" id="PF00082">
    <property type="entry name" value="Peptidase_S8"/>
    <property type="match status" value="1"/>
</dbReference>
<dbReference type="InterPro" id="IPR003137">
    <property type="entry name" value="PA_domain"/>
</dbReference>
<dbReference type="InterPro" id="IPR000209">
    <property type="entry name" value="Peptidase_S8/S53_dom"/>
</dbReference>
<dbReference type="OrthoDB" id="206201at2759"/>